<keyword evidence="6" id="KW-1185">Reference proteome</keyword>
<comment type="similarity">
    <text evidence="1">Belongs to the bacterial solute-binding protein ModA family.</text>
</comment>
<dbReference type="AlphaFoldDB" id="A0A4R1K995"/>
<dbReference type="NCBIfam" id="TIGR01256">
    <property type="entry name" value="modA"/>
    <property type="match status" value="1"/>
</dbReference>
<organism evidence="5 6">
    <name type="scientific">Seleniivibrio woodruffii</name>
    <dbReference type="NCBI Taxonomy" id="1078050"/>
    <lineage>
        <taxon>Bacteria</taxon>
        <taxon>Pseudomonadati</taxon>
        <taxon>Deferribacterota</taxon>
        <taxon>Deferribacteres</taxon>
        <taxon>Deferribacterales</taxon>
        <taxon>Geovibrionaceae</taxon>
        <taxon>Seleniivibrio</taxon>
    </lineage>
</organism>
<evidence type="ECO:0000256" key="2">
    <source>
        <dbReference type="ARBA" id="ARBA00022723"/>
    </source>
</evidence>
<accession>A0A4R1K995</accession>
<feature type="chain" id="PRO_5020776591" evidence="4">
    <location>
        <begin position="21"/>
        <end position="239"/>
    </location>
</feature>
<dbReference type="PANTHER" id="PTHR30632">
    <property type="entry name" value="MOLYBDATE-BINDING PERIPLASMIC PROTEIN"/>
    <property type="match status" value="1"/>
</dbReference>
<protein>
    <submittedName>
        <fullName evidence="5">Molybdate transport system substrate-binding protein</fullName>
    </submittedName>
</protein>
<dbReference type="Pfam" id="PF13531">
    <property type="entry name" value="SBP_bac_11"/>
    <property type="match status" value="1"/>
</dbReference>
<name>A0A4R1K995_9BACT</name>
<dbReference type="InterPro" id="IPR050682">
    <property type="entry name" value="ModA/WtpA"/>
</dbReference>
<dbReference type="RefSeq" id="WP_165871232.1">
    <property type="nucleotide sequence ID" value="NZ_SMGG01000004.1"/>
</dbReference>
<dbReference type="Proteomes" id="UP000294614">
    <property type="component" value="Unassembled WGS sequence"/>
</dbReference>
<keyword evidence="3 4" id="KW-0732">Signal</keyword>
<dbReference type="GO" id="GO:0030973">
    <property type="term" value="F:molybdate ion binding"/>
    <property type="evidence" value="ECO:0007669"/>
    <property type="project" value="TreeGrafter"/>
</dbReference>
<feature type="signal peptide" evidence="4">
    <location>
        <begin position="1"/>
        <end position="20"/>
    </location>
</feature>
<proteinExistence type="inferred from homology"/>
<dbReference type="GO" id="GO:0046872">
    <property type="term" value="F:metal ion binding"/>
    <property type="evidence" value="ECO:0007669"/>
    <property type="project" value="UniProtKB-KW"/>
</dbReference>
<gene>
    <name evidence="5" type="ORF">C8D98_1468</name>
</gene>
<evidence type="ECO:0000256" key="4">
    <source>
        <dbReference type="SAM" id="SignalP"/>
    </source>
</evidence>
<dbReference type="EMBL" id="SMGG01000004">
    <property type="protein sequence ID" value="TCK60590.1"/>
    <property type="molecule type" value="Genomic_DNA"/>
</dbReference>
<comment type="caution">
    <text evidence="5">The sequence shown here is derived from an EMBL/GenBank/DDBJ whole genome shotgun (WGS) entry which is preliminary data.</text>
</comment>
<dbReference type="PANTHER" id="PTHR30632:SF14">
    <property type="entry name" value="TUNGSTATE_MOLYBDATE_CHROMATE-BINDING PROTEIN MODA"/>
    <property type="match status" value="1"/>
</dbReference>
<evidence type="ECO:0000313" key="6">
    <source>
        <dbReference type="Proteomes" id="UP000294614"/>
    </source>
</evidence>
<reference evidence="5 6" key="1">
    <citation type="submission" date="2019-03" db="EMBL/GenBank/DDBJ databases">
        <title>Genomic Encyclopedia of Type Strains, Phase IV (KMG-IV): sequencing the most valuable type-strain genomes for metagenomic binning, comparative biology and taxonomic classification.</title>
        <authorList>
            <person name="Goeker M."/>
        </authorList>
    </citation>
    <scope>NUCLEOTIDE SEQUENCE [LARGE SCALE GENOMIC DNA]</scope>
    <source>
        <strain evidence="5 6">DSM 24984</strain>
    </source>
</reference>
<dbReference type="InterPro" id="IPR005950">
    <property type="entry name" value="ModA"/>
</dbReference>
<sequence length="239" mass="25214">MKKILLTVLAVAVFSFSAYAEDLRIAAGAGYKNLVEDLAAIYEAKTGKKAERMYGNMGQVAAQVKLGGGICLVIGEEAFLKASGVAYSSYTPIGKGVLTLVTRKGLTAKTPEDIRKPEFAKIALPDTEKAIYGKAGLQFLKSTGLYADVEKRIIPAATVPQSGAYALSGEVDAAFVNTTFAGANKDNLGSVIDIEKGYSPLEINAATLPDCRLTDEVKSFLDAISSPDGKKTAKKHGLI</sequence>
<keyword evidence="2" id="KW-0479">Metal-binding</keyword>
<dbReference type="Gene3D" id="3.40.190.10">
    <property type="entry name" value="Periplasmic binding protein-like II"/>
    <property type="match status" value="2"/>
</dbReference>
<dbReference type="SUPFAM" id="SSF53850">
    <property type="entry name" value="Periplasmic binding protein-like II"/>
    <property type="match status" value="1"/>
</dbReference>
<evidence type="ECO:0000256" key="3">
    <source>
        <dbReference type="ARBA" id="ARBA00022729"/>
    </source>
</evidence>
<evidence type="ECO:0000256" key="1">
    <source>
        <dbReference type="ARBA" id="ARBA00009175"/>
    </source>
</evidence>
<evidence type="ECO:0000313" key="5">
    <source>
        <dbReference type="EMBL" id="TCK60590.1"/>
    </source>
</evidence>
<dbReference type="GO" id="GO:0015689">
    <property type="term" value="P:molybdate ion transport"/>
    <property type="evidence" value="ECO:0007669"/>
    <property type="project" value="InterPro"/>
</dbReference>